<dbReference type="Gene3D" id="3.40.50.1000">
    <property type="entry name" value="HAD superfamily/HAD-like"/>
    <property type="match status" value="1"/>
</dbReference>
<dbReference type="InterPro" id="IPR036412">
    <property type="entry name" value="HAD-like_sf"/>
</dbReference>
<dbReference type="SUPFAM" id="SSF56784">
    <property type="entry name" value="HAD-like"/>
    <property type="match status" value="1"/>
</dbReference>
<evidence type="ECO:0000313" key="1">
    <source>
        <dbReference type="EMBL" id="MBC5649137.1"/>
    </source>
</evidence>
<dbReference type="Pfam" id="PF13419">
    <property type="entry name" value="HAD_2"/>
    <property type="match status" value="1"/>
</dbReference>
<proteinExistence type="predicted"/>
<dbReference type="InterPro" id="IPR023214">
    <property type="entry name" value="HAD_sf"/>
</dbReference>
<dbReference type="PANTHER" id="PTHR43434:SF1">
    <property type="entry name" value="PHOSPHOGLYCOLATE PHOSPHATASE"/>
    <property type="match status" value="1"/>
</dbReference>
<name>A0ABR7EH81_9FIRM</name>
<dbReference type="RefSeq" id="WP_186858574.1">
    <property type="nucleotide sequence ID" value="NZ_JACOON010000006.1"/>
</dbReference>
<dbReference type="Gene3D" id="1.10.150.240">
    <property type="entry name" value="Putative phosphatase, domain 2"/>
    <property type="match status" value="1"/>
</dbReference>
<dbReference type="InterPro" id="IPR023198">
    <property type="entry name" value="PGP-like_dom2"/>
</dbReference>
<dbReference type="GO" id="GO:0016787">
    <property type="term" value="F:hydrolase activity"/>
    <property type="evidence" value="ECO:0007669"/>
    <property type="project" value="UniProtKB-KW"/>
</dbReference>
<protein>
    <submittedName>
        <fullName evidence="1">HAD family hydrolase</fullName>
    </submittedName>
</protein>
<dbReference type="InterPro" id="IPR050155">
    <property type="entry name" value="HAD-like_hydrolase_sf"/>
</dbReference>
<accession>A0ABR7EH81</accession>
<keyword evidence="2" id="KW-1185">Reference proteome</keyword>
<dbReference type="Proteomes" id="UP000606889">
    <property type="component" value="Unassembled WGS sequence"/>
</dbReference>
<reference evidence="1 2" key="1">
    <citation type="submission" date="2020-08" db="EMBL/GenBank/DDBJ databases">
        <title>Genome public.</title>
        <authorList>
            <person name="Liu C."/>
            <person name="Sun Q."/>
        </authorList>
    </citation>
    <scope>NUCLEOTIDE SEQUENCE [LARGE SCALE GENOMIC DNA]</scope>
    <source>
        <strain evidence="1 2">NSJ-35</strain>
    </source>
</reference>
<dbReference type="InterPro" id="IPR041492">
    <property type="entry name" value="HAD_2"/>
</dbReference>
<dbReference type="PANTHER" id="PTHR43434">
    <property type="entry name" value="PHOSPHOGLYCOLATE PHOSPHATASE"/>
    <property type="match status" value="1"/>
</dbReference>
<gene>
    <name evidence="1" type="ORF">H8S18_12380</name>
</gene>
<keyword evidence="1" id="KW-0378">Hydrolase</keyword>
<evidence type="ECO:0000313" key="2">
    <source>
        <dbReference type="Proteomes" id="UP000606889"/>
    </source>
</evidence>
<comment type="caution">
    <text evidence="1">The sequence shown here is derived from an EMBL/GenBank/DDBJ whole genome shotgun (WGS) entry which is preliminary data.</text>
</comment>
<organism evidence="1 2">
    <name type="scientific">Christensenella tenuis</name>
    <dbReference type="NCBI Taxonomy" id="2763033"/>
    <lineage>
        <taxon>Bacteria</taxon>
        <taxon>Bacillati</taxon>
        <taxon>Bacillota</taxon>
        <taxon>Clostridia</taxon>
        <taxon>Christensenellales</taxon>
        <taxon>Christensenellaceae</taxon>
        <taxon>Christensenella</taxon>
    </lineage>
</organism>
<dbReference type="SFLD" id="SFLDS00003">
    <property type="entry name" value="Haloacid_Dehalogenase"/>
    <property type="match status" value="1"/>
</dbReference>
<dbReference type="SFLD" id="SFLDG01129">
    <property type="entry name" value="C1.5:_HAD__Beta-PGM__Phosphata"/>
    <property type="match status" value="1"/>
</dbReference>
<sequence>MQKYDHIMFDMDGTFIDSRDFHGRSFQRYFKKWGKDVDMEAVRGALGVTIADIFHRIGITGEEEEKAFDHLAEFYQTDADDLILEIPFEGHAKQTFFALHEMGCQMSVVTNSFTELTEKILELHGIAGCFAEVAGADRHSLDKEERCLNLLEKYGVEAGRALYVGDAERDIEIANIIGCDSCFADVPIGWAKDAQAVLRDLKPTYVIRSLDELVPLLTCGEEPER</sequence>
<dbReference type="EMBL" id="JACOON010000006">
    <property type="protein sequence ID" value="MBC5649137.1"/>
    <property type="molecule type" value="Genomic_DNA"/>
</dbReference>